<dbReference type="Proteomes" id="UP000789595">
    <property type="component" value="Unassembled WGS sequence"/>
</dbReference>
<evidence type="ECO:0000313" key="1">
    <source>
        <dbReference type="EMBL" id="CAH0368510.1"/>
    </source>
</evidence>
<dbReference type="InterPro" id="IPR036412">
    <property type="entry name" value="HAD-like_sf"/>
</dbReference>
<dbReference type="PROSITE" id="PS01228">
    <property type="entry name" value="COF_1"/>
    <property type="match status" value="1"/>
</dbReference>
<dbReference type="CDD" id="cd07516">
    <property type="entry name" value="HAD_Pase"/>
    <property type="match status" value="1"/>
</dbReference>
<evidence type="ECO:0000313" key="2">
    <source>
        <dbReference type="Proteomes" id="UP000789595"/>
    </source>
</evidence>
<proteinExistence type="predicted"/>
<dbReference type="InterPro" id="IPR023214">
    <property type="entry name" value="HAD_sf"/>
</dbReference>
<dbReference type="GO" id="GO:0000287">
    <property type="term" value="F:magnesium ion binding"/>
    <property type="evidence" value="ECO:0007669"/>
    <property type="project" value="TreeGrafter"/>
</dbReference>
<dbReference type="PANTHER" id="PTHR10000:SF8">
    <property type="entry name" value="HAD SUPERFAMILY HYDROLASE-LIKE, TYPE 3"/>
    <property type="match status" value="1"/>
</dbReference>
<dbReference type="AlphaFoldDB" id="A0A8J2SBI5"/>
<name>A0A8J2SBI5_9STRA</name>
<dbReference type="SFLD" id="SFLDS00003">
    <property type="entry name" value="Haloacid_Dehalogenase"/>
    <property type="match status" value="1"/>
</dbReference>
<protein>
    <submittedName>
        <fullName evidence="1">Uncharacterized protein</fullName>
    </submittedName>
</protein>
<dbReference type="GO" id="GO:0005829">
    <property type="term" value="C:cytosol"/>
    <property type="evidence" value="ECO:0007669"/>
    <property type="project" value="TreeGrafter"/>
</dbReference>
<dbReference type="Gene3D" id="3.40.50.1000">
    <property type="entry name" value="HAD superfamily/HAD-like"/>
    <property type="match status" value="1"/>
</dbReference>
<dbReference type="PANTHER" id="PTHR10000">
    <property type="entry name" value="PHOSPHOSERINE PHOSPHATASE"/>
    <property type="match status" value="1"/>
</dbReference>
<dbReference type="Gene3D" id="3.30.1240.10">
    <property type="match status" value="1"/>
</dbReference>
<dbReference type="EMBL" id="CAKKNE010000002">
    <property type="protein sequence ID" value="CAH0368510.1"/>
    <property type="molecule type" value="Genomic_DNA"/>
</dbReference>
<dbReference type="GO" id="GO:0016791">
    <property type="term" value="F:phosphatase activity"/>
    <property type="evidence" value="ECO:0007669"/>
    <property type="project" value="TreeGrafter"/>
</dbReference>
<keyword evidence="2" id="KW-1185">Reference proteome</keyword>
<organism evidence="1 2">
    <name type="scientific">Pelagomonas calceolata</name>
    <dbReference type="NCBI Taxonomy" id="35677"/>
    <lineage>
        <taxon>Eukaryota</taxon>
        <taxon>Sar</taxon>
        <taxon>Stramenopiles</taxon>
        <taxon>Ochrophyta</taxon>
        <taxon>Pelagophyceae</taxon>
        <taxon>Pelagomonadales</taxon>
        <taxon>Pelagomonadaceae</taxon>
        <taxon>Pelagomonas</taxon>
    </lineage>
</organism>
<dbReference type="SFLD" id="SFLDG01140">
    <property type="entry name" value="C2.B:_Phosphomannomutase_and_P"/>
    <property type="match status" value="1"/>
</dbReference>
<accession>A0A8J2SBI5</accession>
<dbReference type="Pfam" id="PF08282">
    <property type="entry name" value="Hydrolase_3"/>
    <property type="match status" value="1"/>
</dbReference>
<dbReference type="SUPFAM" id="SSF56784">
    <property type="entry name" value="HAD-like"/>
    <property type="match status" value="1"/>
</dbReference>
<dbReference type="OrthoDB" id="27226at2759"/>
<gene>
    <name evidence="1" type="ORF">PECAL_2P15770</name>
</gene>
<comment type="caution">
    <text evidence="1">The sequence shown here is derived from an EMBL/GenBank/DDBJ whole genome shotgun (WGS) entry which is preliminary data.</text>
</comment>
<reference evidence="1" key="1">
    <citation type="submission" date="2021-11" db="EMBL/GenBank/DDBJ databases">
        <authorList>
            <consortium name="Genoscope - CEA"/>
            <person name="William W."/>
        </authorList>
    </citation>
    <scope>NUCLEOTIDE SEQUENCE</scope>
</reference>
<sequence>MTFCKCARGQSLPSLCSDSDVPPSTCPAKLHKQGASLLHMVRLLLPSIAMALAAPPSGPAKHTLKKLVAFDLDGTLLNPEHRLTQPTLDKLRELDGLGVSIVFATGRSAPAVYEHVAALGIQSTLPCVLYNGAVCYAFPQPCDSAKDAAARKEELFSLGIDLADAAEVCAFAAERGLLVQYYVGDHIYVRPTCDEHRDLVRRYHELTGASHTSVEEYPLTESPAKMLLMTDDPDGVLSTVREAQASGALPSGLASIRGSPPFFVEMLGQGVYKGSGLAKLCERRGVAMADVVAFGDGENDVEFVRDAGLGVAMKNGRDAVKQVAGRVTARTNAEDGVAHELSMLQAEGVLPQRN</sequence>